<gene>
    <name evidence="21" type="ORF">FEV51_10920</name>
</gene>
<keyword evidence="12 17" id="KW-1133">Transmembrane helix</keyword>
<organism evidence="21 22">
    <name type="scientific">Qipengyuania marisflavi</name>
    <dbReference type="NCBI Taxonomy" id="2486356"/>
    <lineage>
        <taxon>Bacteria</taxon>
        <taxon>Pseudomonadati</taxon>
        <taxon>Pseudomonadota</taxon>
        <taxon>Alphaproteobacteria</taxon>
        <taxon>Sphingomonadales</taxon>
        <taxon>Erythrobacteraceae</taxon>
        <taxon>Qipengyuania</taxon>
    </lineage>
</organism>
<evidence type="ECO:0000256" key="5">
    <source>
        <dbReference type="ARBA" id="ARBA00022475"/>
    </source>
</evidence>
<evidence type="ECO:0000256" key="7">
    <source>
        <dbReference type="ARBA" id="ARBA00022679"/>
    </source>
</evidence>
<dbReference type="EMBL" id="VCAO01000006">
    <property type="protein sequence ID" value="TMM46736.1"/>
    <property type="molecule type" value="Genomic_DNA"/>
</dbReference>
<evidence type="ECO:0000256" key="1">
    <source>
        <dbReference type="ARBA" id="ARBA00004429"/>
    </source>
</evidence>
<evidence type="ECO:0000256" key="8">
    <source>
        <dbReference type="ARBA" id="ARBA00022692"/>
    </source>
</evidence>
<keyword evidence="10" id="KW-0418">Kinase</keyword>
<feature type="transmembrane region" description="Helical" evidence="17">
    <location>
        <begin position="47"/>
        <end position="67"/>
    </location>
</feature>
<dbReference type="Proteomes" id="UP000309668">
    <property type="component" value="Unassembled WGS sequence"/>
</dbReference>
<dbReference type="AlphaFoldDB" id="A0A5S3P7A9"/>
<keyword evidence="13 17" id="KW-0472">Membrane</keyword>
<evidence type="ECO:0000256" key="4">
    <source>
        <dbReference type="ARBA" id="ARBA00011903"/>
    </source>
</evidence>
<keyword evidence="9" id="KW-0547">Nucleotide-binding</keyword>
<sequence>MLNTPIAAVESGDRVQHNSSAPSGGLIAPPATIDFEAIKRSIRRNRWIILGAIGLAMAAGIIITMLMRPEFTAKSSVQIEQRSERILDSEELQPMVAPQESERFLATQIDILSSRRLALKLIEAEGLLTDADFLAVAGVSDPGEMTEARLRETLINYLSDRSNFDLPYDTRIVNISFTDPSATRAAKIANAYAEVFIQDNIDRKIESGDYARTFLNSQLADAKLKLEESERELNSYARASGVIQLPEKEGVQGISDTITTRTLVSLNDSASAAEARRVEAEANWRRASSTPANLLPEVLTNSAYQALQAERTRAVADLDKELAVHKPDHPNAQAIQARLDAINEQGNRIAAQIKGSIRAGYDSARAQEATLKDRVAALQGEFLTEQDRSVQQNILKREVDTTRVLYDDLLQRVKEVGAQTSITANNITLLDQATPPLRPSSPRVAFNMMLSLFIGIVLAALATAIRTLADDRLRSAVDVQNRLHIPVLGSIPAYTGTDEVSEVFEDPKSEQSEAIHSLRTSFLLRMGTIGKRSVVVTSSEPSEGKSTTLLALARDLARLGKRVLLVDADLRRPRLHHLLKISDRTGLSDVLAEAVPAAQAIHHIGSGVDALLAGSTIDDSASVLNSERFVLFTKQLEDEYDFVLFDGPPVLGLADAPTLAMHVGAVIFVLESDRARVGKARIALGRLTATDAVLLGALLTKVDLNQDGYGYGSNYYEYASSEA</sequence>
<dbReference type="SUPFAM" id="SSF52540">
    <property type="entry name" value="P-loop containing nucleoside triphosphate hydrolases"/>
    <property type="match status" value="1"/>
</dbReference>
<dbReference type="InterPro" id="IPR032807">
    <property type="entry name" value="GNVR"/>
</dbReference>
<feature type="domain" description="Tyrosine-protein kinase G-rich" evidence="20">
    <location>
        <begin position="390"/>
        <end position="467"/>
    </location>
</feature>
<comment type="caution">
    <text evidence="21">The sequence shown here is derived from an EMBL/GenBank/DDBJ whole genome shotgun (WGS) entry which is preliminary data.</text>
</comment>
<evidence type="ECO:0000259" key="18">
    <source>
        <dbReference type="Pfam" id="PF02706"/>
    </source>
</evidence>
<accession>A0A5S3P7A9</accession>
<evidence type="ECO:0000256" key="12">
    <source>
        <dbReference type="ARBA" id="ARBA00022989"/>
    </source>
</evidence>
<keyword evidence="22" id="KW-1185">Reference proteome</keyword>
<dbReference type="OrthoDB" id="230260at2"/>
<comment type="similarity">
    <text evidence="3">Belongs to the etk/wzc family.</text>
</comment>
<feature type="coiled-coil region" evidence="16">
    <location>
        <begin position="212"/>
        <end position="239"/>
    </location>
</feature>
<dbReference type="EC" id="2.7.10.2" evidence="4"/>
<reference evidence="21 22" key="1">
    <citation type="submission" date="2019-05" db="EMBL/GenBank/DDBJ databases">
        <title>Erythrobacter marisflavi sp. nov., isolated from isolated from water of an estuary environment.</title>
        <authorList>
            <person name="Yoon J.-H."/>
        </authorList>
    </citation>
    <scope>NUCLEOTIDE SEQUENCE [LARGE SCALE GENOMIC DNA]</scope>
    <source>
        <strain evidence="21 22">KEM-5</strain>
    </source>
</reference>
<dbReference type="PANTHER" id="PTHR32309">
    <property type="entry name" value="TYROSINE-PROTEIN KINASE"/>
    <property type="match status" value="1"/>
</dbReference>
<comment type="catalytic activity">
    <reaction evidence="15">
        <text>L-tyrosyl-[protein] + ATP = O-phospho-L-tyrosyl-[protein] + ADP + H(+)</text>
        <dbReference type="Rhea" id="RHEA:10596"/>
        <dbReference type="Rhea" id="RHEA-COMP:10136"/>
        <dbReference type="Rhea" id="RHEA-COMP:20101"/>
        <dbReference type="ChEBI" id="CHEBI:15378"/>
        <dbReference type="ChEBI" id="CHEBI:30616"/>
        <dbReference type="ChEBI" id="CHEBI:46858"/>
        <dbReference type="ChEBI" id="CHEBI:61978"/>
        <dbReference type="ChEBI" id="CHEBI:456216"/>
        <dbReference type="EC" id="2.7.10.2"/>
    </reaction>
</comment>
<dbReference type="InterPro" id="IPR025669">
    <property type="entry name" value="AAA_dom"/>
</dbReference>
<evidence type="ECO:0000256" key="3">
    <source>
        <dbReference type="ARBA" id="ARBA00008883"/>
    </source>
</evidence>
<evidence type="ECO:0000256" key="14">
    <source>
        <dbReference type="ARBA" id="ARBA00023137"/>
    </source>
</evidence>
<proteinExistence type="inferred from homology"/>
<dbReference type="Pfam" id="PF13614">
    <property type="entry name" value="AAA_31"/>
    <property type="match status" value="1"/>
</dbReference>
<evidence type="ECO:0000256" key="16">
    <source>
        <dbReference type="SAM" id="Coils"/>
    </source>
</evidence>
<dbReference type="Pfam" id="PF02706">
    <property type="entry name" value="Wzz"/>
    <property type="match status" value="1"/>
</dbReference>
<dbReference type="Pfam" id="PF13807">
    <property type="entry name" value="GNVR"/>
    <property type="match status" value="1"/>
</dbReference>
<keyword evidence="5" id="KW-1003">Cell membrane</keyword>
<evidence type="ECO:0000313" key="22">
    <source>
        <dbReference type="Proteomes" id="UP000309668"/>
    </source>
</evidence>
<keyword evidence="6" id="KW-0997">Cell inner membrane</keyword>
<dbReference type="CDD" id="cd05387">
    <property type="entry name" value="BY-kinase"/>
    <property type="match status" value="1"/>
</dbReference>
<dbReference type="GO" id="GO:0004713">
    <property type="term" value="F:protein tyrosine kinase activity"/>
    <property type="evidence" value="ECO:0007669"/>
    <property type="project" value="TreeGrafter"/>
</dbReference>
<dbReference type="InterPro" id="IPR003856">
    <property type="entry name" value="LPS_length_determ_N"/>
</dbReference>
<evidence type="ECO:0000256" key="17">
    <source>
        <dbReference type="SAM" id="Phobius"/>
    </source>
</evidence>
<evidence type="ECO:0000256" key="11">
    <source>
        <dbReference type="ARBA" id="ARBA00022840"/>
    </source>
</evidence>
<evidence type="ECO:0000256" key="2">
    <source>
        <dbReference type="ARBA" id="ARBA00007316"/>
    </source>
</evidence>
<keyword evidence="16" id="KW-0175">Coiled coil</keyword>
<evidence type="ECO:0000256" key="9">
    <source>
        <dbReference type="ARBA" id="ARBA00022741"/>
    </source>
</evidence>
<evidence type="ECO:0000256" key="10">
    <source>
        <dbReference type="ARBA" id="ARBA00022777"/>
    </source>
</evidence>
<keyword evidence="8 17" id="KW-0812">Transmembrane</keyword>
<feature type="domain" description="Polysaccharide chain length determinant N-terminal" evidence="18">
    <location>
        <begin position="32"/>
        <end position="123"/>
    </location>
</feature>
<evidence type="ECO:0000256" key="15">
    <source>
        <dbReference type="ARBA" id="ARBA00051245"/>
    </source>
</evidence>
<comment type="similarity">
    <text evidence="2">Belongs to the CpsD/CapB family.</text>
</comment>
<evidence type="ECO:0000259" key="20">
    <source>
        <dbReference type="Pfam" id="PF13807"/>
    </source>
</evidence>
<dbReference type="InterPro" id="IPR005702">
    <property type="entry name" value="Wzc-like_C"/>
</dbReference>
<keyword evidence="14" id="KW-0829">Tyrosine-protein kinase</keyword>
<protein>
    <recommendedName>
        <fullName evidence="4">non-specific protein-tyrosine kinase</fullName>
        <ecNumber evidence="4">2.7.10.2</ecNumber>
    </recommendedName>
</protein>
<name>A0A5S3P7A9_9SPHN</name>
<dbReference type="PANTHER" id="PTHR32309:SF13">
    <property type="entry name" value="FERRIC ENTEROBACTIN TRANSPORT PROTEIN FEPE"/>
    <property type="match status" value="1"/>
</dbReference>
<dbReference type="InterPro" id="IPR027417">
    <property type="entry name" value="P-loop_NTPase"/>
</dbReference>
<keyword evidence="7" id="KW-0808">Transferase</keyword>
<evidence type="ECO:0000259" key="19">
    <source>
        <dbReference type="Pfam" id="PF13614"/>
    </source>
</evidence>
<evidence type="ECO:0000313" key="21">
    <source>
        <dbReference type="EMBL" id="TMM46736.1"/>
    </source>
</evidence>
<dbReference type="RefSeq" id="WP_138618855.1">
    <property type="nucleotide sequence ID" value="NZ_VCAO01000006.1"/>
</dbReference>
<evidence type="ECO:0000256" key="13">
    <source>
        <dbReference type="ARBA" id="ARBA00023136"/>
    </source>
</evidence>
<evidence type="ECO:0000256" key="6">
    <source>
        <dbReference type="ARBA" id="ARBA00022519"/>
    </source>
</evidence>
<dbReference type="GO" id="GO:0005886">
    <property type="term" value="C:plasma membrane"/>
    <property type="evidence" value="ECO:0007669"/>
    <property type="project" value="UniProtKB-SubCell"/>
</dbReference>
<keyword evidence="11" id="KW-0067">ATP-binding</keyword>
<dbReference type="InterPro" id="IPR050445">
    <property type="entry name" value="Bact_polysacc_biosynth/exp"/>
</dbReference>
<feature type="domain" description="AAA" evidence="19">
    <location>
        <begin position="544"/>
        <end position="662"/>
    </location>
</feature>
<dbReference type="Gene3D" id="3.40.50.300">
    <property type="entry name" value="P-loop containing nucleotide triphosphate hydrolases"/>
    <property type="match status" value="1"/>
</dbReference>
<comment type="subcellular location">
    <subcellularLocation>
        <location evidence="1">Cell inner membrane</location>
        <topology evidence="1">Multi-pass membrane protein</topology>
    </subcellularLocation>
</comment>